<dbReference type="EMBL" id="ML996087">
    <property type="protein sequence ID" value="KAF2151918.1"/>
    <property type="molecule type" value="Genomic_DNA"/>
</dbReference>
<keyword evidence="1" id="KW-0812">Transmembrane</keyword>
<evidence type="ECO:0000256" key="1">
    <source>
        <dbReference type="SAM" id="Phobius"/>
    </source>
</evidence>
<dbReference type="AlphaFoldDB" id="A0A9P4MG99"/>
<feature type="transmembrane region" description="Helical" evidence="1">
    <location>
        <begin position="12"/>
        <end position="29"/>
    </location>
</feature>
<keyword evidence="1" id="KW-1133">Transmembrane helix</keyword>
<keyword evidence="3" id="KW-1185">Reference proteome</keyword>
<organism evidence="2 3">
    <name type="scientific">Myriangium duriaei CBS 260.36</name>
    <dbReference type="NCBI Taxonomy" id="1168546"/>
    <lineage>
        <taxon>Eukaryota</taxon>
        <taxon>Fungi</taxon>
        <taxon>Dikarya</taxon>
        <taxon>Ascomycota</taxon>
        <taxon>Pezizomycotina</taxon>
        <taxon>Dothideomycetes</taxon>
        <taxon>Dothideomycetidae</taxon>
        <taxon>Myriangiales</taxon>
        <taxon>Myriangiaceae</taxon>
        <taxon>Myriangium</taxon>
    </lineage>
</organism>
<proteinExistence type="predicted"/>
<reference evidence="2" key="1">
    <citation type="journal article" date="2020" name="Stud. Mycol.">
        <title>101 Dothideomycetes genomes: a test case for predicting lifestyles and emergence of pathogens.</title>
        <authorList>
            <person name="Haridas S."/>
            <person name="Albert R."/>
            <person name="Binder M."/>
            <person name="Bloem J."/>
            <person name="Labutti K."/>
            <person name="Salamov A."/>
            <person name="Andreopoulos B."/>
            <person name="Baker S."/>
            <person name="Barry K."/>
            <person name="Bills G."/>
            <person name="Bluhm B."/>
            <person name="Cannon C."/>
            <person name="Castanera R."/>
            <person name="Culley D."/>
            <person name="Daum C."/>
            <person name="Ezra D."/>
            <person name="Gonzalez J."/>
            <person name="Henrissat B."/>
            <person name="Kuo A."/>
            <person name="Liang C."/>
            <person name="Lipzen A."/>
            <person name="Lutzoni F."/>
            <person name="Magnuson J."/>
            <person name="Mondo S."/>
            <person name="Nolan M."/>
            <person name="Ohm R."/>
            <person name="Pangilinan J."/>
            <person name="Park H.-J."/>
            <person name="Ramirez L."/>
            <person name="Alfaro M."/>
            <person name="Sun H."/>
            <person name="Tritt A."/>
            <person name="Yoshinaga Y."/>
            <person name="Zwiers L.-H."/>
            <person name="Turgeon B."/>
            <person name="Goodwin S."/>
            <person name="Spatafora J."/>
            <person name="Crous P."/>
            <person name="Grigoriev I."/>
        </authorList>
    </citation>
    <scope>NUCLEOTIDE SEQUENCE</scope>
    <source>
        <strain evidence="2">CBS 260.36</strain>
    </source>
</reference>
<dbReference type="Proteomes" id="UP000799439">
    <property type="component" value="Unassembled WGS sequence"/>
</dbReference>
<gene>
    <name evidence="2" type="ORF">K461DRAFT_158996</name>
</gene>
<protein>
    <submittedName>
        <fullName evidence="2">Uncharacterized protein</fullName>
    </submittedName>
</protein>
<feature type="transmembrane region" description="Helical" evidence="1">
    <location>
        <begin position="49"/>
        <end position="69"/>
    </location>
</feature>
<evidence type="ECO:0000313" key="3">
    <source>
        <dbReference type="Proteomes" id="UP000799439"/>
    </source>
</evidence>
<keyword evidence="1" id="KW-0472">Membrane</keyword>
<comment type="caution">
    <text evidence="2">The sequence shown here is derived from an EMBL/GenBank/DDBJ whole genome shotgun (WGS) entry which is preliminary data.</text>
</comment>
<name>A0A9P4MG99_9PEZI</name>
<accession>A0A9P4MG99</accession>
<evidence type="ECO:0000313" key="2">
    <source>
        <dbReference type="EMBL" id="KAF2151918.1"/>
    </source>
</evidence>
<sequence length="88" mass="9957">MHAARGPFRPKESHGLSVFLVLLYIYIYISYPILPSRDDASRLQSRQSSLTFCQIFFYLTILFGAAVALRTDRVGGKGEKDIVIFVTI</sequence>